<evidence type="ECO:0000313" key="3">
    <source>
        <dbReference type="Proteomes" id="UP000324748"/>
    </source>
</evidence>
<evidence type="ECO:0000256" key="1">
    <source>
        <dbReference type="SAM" id="MobiDB-lite"/>
    </source>
</evidence>
<keyword evidence="3" id="KW-1185">Reference proteome</keyword>
<evidence type="ECO:0000313" key="2">
    <source>
        <dbReference type="EMBL" id="KAA1111881.1"/>
    </source>
</evidence>
<organism evidence="2 3">
    <name type="scientific">Puccinia graminis f. sp. tritici</name>
    <dbReference type="NCBI Taxonomy" id="56615"/>
    <lineage>
        <taxon>Eukaryota</taxon>
        <taxon>Fungi</taxon>
        <taxon>Dikarya</taxon>
        <taxon>Basidiomycota</taxon>
        <taxon>Pucciniomycotina</taxon>
        <taxon>Pucciniomycetes</taxon>
        <taxon>Pucciniales</taxon>
        <taxon>Pucciniaceae</taxon>
        <taxon>Puccinia</taxon>
    </lineage>
</organism>
<reference evidence="2 3" key="1">
    <citation type="submission" date="2019-05" db="EMBL/GenBank/DDBJ databases">
        <title>Emergence of the Ug99 lineage of the wheat stem rust pathogen through somatic hybridization.</title>
        <authorList>
            <person name="Li F."/>
            <person name="Upadhyaya N.M."/>
            <person name="Sperschneider J."/>
            <person name="Matny O."/>
            <person name="Nguyen-Phuc H."/>
            <person name="Mago R."/>
            <person name="Raley C."/>
            <person name="Miller M.E."/>
            <person name="Silverstein K.A.T."/>
            <person name="Henningsen E."/>
            <person name="Hirsch C.D."/>
            <person name="Visser B."/>
            <person name="Pretorius Z.A."/>
            <person name="Steffenson B.J."/>
            <person name="Schwessinger B."/>
            <person name="Dodds P.N."/>
            <person name="Figueroa M."/>
        </authorList>
    </citation>
    <scope>NUCLEOTIDE SEQUENCE [LARGE SCALE GENOMIC DNA]</scope>
    <source>
        <strain evidence="2">21-0</strain>
    </source>
</reference>
<sequence>MDKGETVVVEEFDEDDTQQSGGEDGLDGEDGLGDKDQLDGKAKYEVIKARLGGKEYTDDKDKTE</sequence>
<gene>
    <name evidence="2" type="ORF">PGT21_014568</name>
</gene>
<accession>A0A5B0QFD2</accession>
<dbReference type="Proteomes" id="UP000324748">
    <property type="component" value="Unassembled WGS sequence"/>
</dbReference>
<dbReference type="AlphaFoldDB" id="A0A5B0QFD2"/>
<proteinExistence type="predicted"/>
<name>A0A5B0QFD2_PUCGR</name>
<comment type="caution">
    <text evidence="2">The sequence shown here is derived from an EMBL/GenBank/DDBJ whole genome shotgun (WGS) entry which is preliminary data.</text>
</comment>
<feature type="region of interest" description="Disordered" evidence="1">
    <location>
        <begin position="1"/>
        <end position="39"/>
    </location>
</feature>
<protein>
    <submittedName>
        <fullName evidence="2">Uncharacterized protein</fullName>
    </submittedName>
</protein>
<feature type="compositionally biased region" description="Acidic residues" evidence="1">
    <location>
        <begin position="8"/>
        <end position="17"/>
    </location>
</feature>
<dbReference type="EMBL" id="VSWC01000016">
    <property type="protein sequence ID" value="KAA1111881.1"/>
    <property type="molecule type" value="Genomic_DNA"/>
</dbReference>